<dbReference type="Gene3D" id="1.10.287.130">
    <property type="match status" value="1"/>
</dbReference>
<dbReference type="PRINTS" id="PR00344">
    <property type="entry name" value="BCTRLSENSOR"/>
</dbReference>
<dbReference type="InterPro" id="IPR036097">
    <property type="entry name" value="HisK_dim/P_sf"/>
</dbReference>
<organism evidence="10">
    <name type="scientific">Gracilinema caldarium</name>
    <dbReference type="NCBI Taxonomy" id="215591"/>
    <lineage>
        <taxon>Bacteria</taxon>
        <taxon>Pseudomonadati</taxon>
        <taxon>Spirochaetota</taxon>
        <taxon>Spirochaetia</taxon>
        <taxon>Spirochaetales</taxon>
        <taxon>Breznakiellaceae</taxon>
        <taxon>Gracilinema</taxon>
    </lineage>
</organism>
<dbReference type="GO" id="GO:0016020">
    <property type="term" value="C:membrane"/>
    <property type="evidence" value="ECO:0007669"/>
    <property type="project" value="UniProtKB-SubCell"/>
</dbReference>
<dbReference type="PANTHER" id="PTHR43065:SF42">
    <property type="entry name" value="TWO-COMPONENT SENSOR PPRA"/>
    <property type="match status" value="1"/>
</dbReference>
<dbReference type="Gene3D" id="3.30.565.10">
    <property type="entry name" value="Histidine kinase-like ATPase, C-terminal domain"/>
    <property type="match status" value="1"/>
</dbReference>
<dbReference type="SMART" id="SM00388">
    <property type="entry name" value="HisKA"/>
    <property type="match status" value="1"/>
</dbReference>
<dbReference type="InterPro" id="IPR004358">
    <property type="entry name" value="Sig_transdc_His_kin-like_C"/>
</dbReference>
<dbReference type="AlphaFoldDB" id="A0A7C3EJC9"/>
<dbReference type="SMART" id="SM00304">
    <property type="entry name" value="HAMP"/>
    <property type="match status" value="1"/>
</dbReference>
<name>A0A7C3EJC9_9SPIR</name>
<dbReference type="InterPro" id="IPR003660">
    <property type="entry name" value="HAMP_dom"/>
</dbReference>
<dbReference type="GO" id="GO:0000155">
    <property type="term" value="F:phosphorelay sensor kinase activity"/>
    <property type="evidence" value="ECO:0007669"/>
    <property type="project" value="InterPro"/>
</dbReference>
<dbReference type="InterPro" id="IPR003661">
    <property type="entry name" value="HisK_dim/P_dom"/>
</dbReference>
<dbReference type="InterPro" id="IPR035965">
    <property type="entry name" value="PAS-like_dom_sf"/>
</dbReference>
<dbReference type="CDD" id="cd06225">
    <property type="entry name" value="HAMP"/>
    <property type="match status" value="1"/>
</dbReference>
<dbReference type="Pfam" id="PF02518">
    <property type="entry name" value="HATPase_c"/>
    <property type="match status" value="1"/>
</dbReference>
<protein>
    <recommendedName>
        <fullName evidence="3">histidine kinase</fullName>
        <ecNumber evidence="3">2.7.13.3</ecNumber>
    </recommendedName>
</protein>
<dbReference type="InterPro" id="IPR003594">
    <property type="entry name" value="HATPase_dom"/>
</dbReference>
<keyword evidence="7" id="KW-0812">Transmembrane</keyword>
<evidence type="ECO:0000256" key="6">
    <source>
        <dbReference type="ARBA" id="ARBA00022777"/>
    </source>
</evidence>
<evidence type="ECO:0000256" key="3">
    <source>
        <dbReference type="ARBA" id="ARBA00012438"/>
    </source>
</evidence>
<dbReference type="Pfam" id="PF00672">
    <property type="entry name" value="HAMP"/>
    <property type="match status" value="1"/>
</dbReference>
<comment type="catalytic activity">
    <reaction evidence="1">
        <text>ATP + protein L-histidine = ADP + protein N-phospho-L-histidine.</text>
        <dbReference type="EC" id="2.7.13.3"/>
    </reaction>
</comment>
<dbReference type="InterPro" id="IPR036890">
    <property type="entry name" value="HATPase_C_sf"/>
</dbReference>
<evidence type="ECO:0000259" key="8">
    <source>
        <dbReference type="PROSITE" id="PS50109"/>
    </source>
</evidence>
<dbReference type="SMART" id="SM00387">
    <property type="entry name" value="HATPase_c"/>
    <property type="match status" value="1"/>
</dbReference>
<keyword evidence="7" id="KW-1133">Transmembrane helix</keyword>
<evidence type="ECO:0000256" key="4">
    <source>
        <dbReference type="ARBA" id="ARBA00022553"/>
    </source>
</evidence>
<evidence type="ECO:0000256" key="2">
    <source>
        <dbReference type="ARBA" id="ARBA00004370"/>
    </source>
</evidence>
<accession>A0A7C3EJC9</accession>
<dbReference type="PROSITE" id="PS50885">
    <property type="entry name" value="HAMP"/>
    <property type="match status" value="1"/>
</dbReference>
<dbReference type="Gene3D" id="6.10.340.10">
    <property type="match status" value="1"/>
</dbReference>
<gene>
    <name evidence="10" type="ORF">ENS59_02700</name>
</gene>
<dbReference type="SUPFAM" id="SSF47384">
    <property type="entry name" value="Homodimeric domain of signal transducing histidine kinase"/>
    <property type="match status" value="1"/>
</dbReference>
<feature type="domain" description="HAMP" evidence="9">
    <location>
        <begin position="305"/>
        <end position="357"/>
    </location>
</feature>
<feature type="transmembrane region" description="Helical" evidence="7">
    <location>
        <begin position="6"/>
        <end position="28"/>
    </location>
</feature>
<evidence type="ECO:0000256" key="7">
    <source>
        <dbReference type="SAM" id="Phobius"/>
    </source>
</evidence>
<dbReference type="InterPro" id="IPR005467">
    <property type="entry name" value="His_kinase_dom"/>
</dbReference>
<dbReference type="EC" id="2.7.13.3" evidence="3"/>
<reference evidence="10" key="1">
    <citation type="journal article" date="2020" name="mSystems">
        <title>Genome- and Community-Level Interaction Insights into Carbon Utilization and Element Cycling Functions of Hydrothermarchaeota in Hydrothermal Sediment.</title>
        <authorList>
            <person name="Zhou Z."/>
            <person name="Liu Y."/>
            <person name="Xu W."/>
            <person name="Pan J."/>
            <person name="Luo Z.H."/>
            <person name="Li M."/>
        </authorList>
    </citation>
    <scope>NUCLEOTIDE SEQUENCE [LARGE SCALE GENOMIC DNA]</scope>
    <source>
        <strain evidence="10">SpSt-503</strain>
    </source>
</reference>
<dbReference type="SUPFAM" id="SSF55785">
    <property type="entry name" value="PYP-like sensor domain (PAS domain)"/>
    <property type="match status" value="1"/>
</dbReference>
<dbReference type="PROSITE" id="PS50109">
    <property type="entry name" value="HIS_KIN"/>
    <property type="match status" value="1"/>
</dbReference>
<dbReference type="SUPFAM" id="SSF55874">
    <property type="entry name" value="ATPase domain of HSP90 chaperone/DNA topoisomerase II/histidine kinase"/>
    <property type="match status" value="1"/>
</dbReference>
<keyword evidence="6 10" id="KW-0418">Kinase</keyword>
<dbReference type="CDD" id="cd00082">
    <property type="entry name" value="HisKA"/>
    <property type="match status" value="1"/>
</dbReference>
<sequence>MRLFQRTLLSFIGIILLQGVFTIFFVGYRIRKDQTQEIWRELGDESHKVFDNLNSWKRLLWKNTIELQESSALQSMLAREYTISLSSELEHFLEQTVQASGADFLLIRRGPFSEYFVVDRTQLSLPDETYFNNDRGHPYIDTVVINNSLYFVGTVRISGKYTSTDRQPDTDFFLIKLISSSLLSQLSFNPRIQILLSVNGSFSVGTEPLPALMDWFKTNALSSAYKVIDALQQKSESFSVIVQQSGMARFFPDASFGSEEQPLYISTLYDRNEYLNRLSSINRTVLTVSLVSALLTLLLSMALARSITHPIQQLRKGMLLIKGGIFPGAIELKVSGELGDLLQGFNEMALQLAENHESLQQHIAEIVRLKDYNDKLFNAMQEAILVVNSLFIVEKTNKAFLTCFNVTIESVHNKNIDDLSIELFDESLHTSIRAILFGALTQDTQIRRASGGRTFEIKLYPLNEVSRNPADQCHCILIISDISQRIAMEERLFQAEKLRSISMLSAGVAHEINNPLSSILTNVQNRIELTSDLEALQDLHIIEQETKRIARIVRNLLDFTSSHSAEQEQVSVNEVVTDVLRLIAYSIKKESHIEIKTDLADELPLISVGKDELKQILINLITNSLQAIAQNGTISISTMVLPEKKLVHLAVQDSGCGMEPEILQRIFDPFFTTKGASGNTGLGLSVVYGIVSKYRGTIEAESIPGQGTCMHIYFPQSQNTERSGCADA</sequence>
<dbReference type="Gene3D" id="3.30.450.20">
    <property type="entry name" value="PAS domain"/>
    <property type="match status" value="1"/>
</dbReference>
<keyword evidence="4" id="KW-0597">Phosphoprotein</keyword>
<comment type="subcellular location">
    <subcellularLocation>
        <location evidence="2">Membrane</location>
    </subcellularLocation>
</comment>
<evidence type="ECO:0000313" key="10">
    <source>
        <dbReference type="EMBL" id="HFH28409.1"/>
    </source>
</evidence>
<keyword evidence="7" id="KW-0472">Membrane</keyword>
<dbReference type="Pfam" id="PF00512">
    <property type="entry name" value="HisKA"/>
    <property type="match status" value="1"/>
</dbReference>
<evidence type="ECO:0000256" key="1">
    <source>
        <dbReference type="ARBA" id="ARBA00000085"/>
    </source>
</evidence>
<dbReference type="PANTHER" id="PTHR43065">
    <property type="entry name" value="SENSOR HISTIDINE KINASE"/>
    <property type="match status" value="1"/>
</dbReference>
<feature type="domain" description="Histidine kinase" evidence="8">
    <location>
        <begin position="507"/>
        <end position="718"/>
    </location>
</feature>
<proteinExistence type="predicted"/>
<keyword evidence="5" id="KW-0808">Transferase</keyword>
<dbReference type="EMBL" id="DSVL01000082">
    <property type="protein sequence ID" value="HFH28409.1"/>
    <property type="molecule type" value="Genomic_DNA"/>
</dbReference>
<evidence type="ECO:0000259" key="9">
    <source>
        <dbReference type="PROSITE" id="PS50885"/>
    </source>
</evidence>
<comment type="caution">
    <text evidence="10">The sequence shown here is derived from an EMBL/GenBank/DDBJ whole genome shotgun (WGS) entry which is preliminary data.</text>
</comment>
<evidence type="ECO:0000256" key="5">
    <source>
        <dbReference type="ARBA" id="ARBA00022679"/>
    </source>
</evidence>